<protein>
    <submittedName>
        <fullName evidence="3">Uncharacterized protein</fullName>
    </submittedName>
</protein>
<dbReference type="Pfam" id="PF13451">
    <property type="entry name" value="zf_Tbcl"/>
    <property type="match status" value="1"/>
</dbReference>
<dbReference type="NCBIfam" id="TIGR04272">
    <property type="entry name" value="cxxc_cxxc_Mbark"/>
    <property type="match status" value="1"/>
</dbReference>
<evidence type="ECO:0000259" key="1">
    <source>
        <dbReference type="Pfam" id="PF13451"/>
    </source>
</evidence>
<sequence>MEQLDKVLVCRDCGAEFVFTAGEQAFYAERGFTDPARCPSCRAARRQARLAANPDDAGTVALSASRPERRFYPVVCAECGQDTMVPFEPRHGRPVYCRDCYQRLTPRY</sequence>
<evidence type="ECO:0000313" key="3">
    <source>
        <dbReference type="EMBL" id="ACZ38119.1"/>
    </source>
</evidence>
<reference evidence="3 4" key="2">
    <citation type="journal article" date="2010" name="Stand. Genomic Sci.">
        <title>Complete genome sequence of Desulfohalobium retbaense type strain (HR(100)).</title>
        <authorList>
            <person name="Spring S."/>
            <person name="Nolan M."/>
            <person name="Lapidus A."/>
            <person name="Glavina Del Rio T."/>
            <person name="Copeland A."/>
            <person name="Tice H."/>
            <person name="Cheng J.F."/>
            <person name="Lucas S."/>
            <person name="Land M."/>
            <person name="Chen F."/>
            <person name="Bruce D."/>
            <person name="Goodwin L."/>
            <person name="Pitluck S."/>
            <person name="Ivanova N."/>
            <person name="Mavromatis K."/>
            <person name="Mikhailova N."/>
            <person name="Pati A."/>
            <person name="Chen A."/>
            <person name="Palaniappan K."/>
            <person name="Hauser L."/>
            <person name="Chang Y.J."/>
            <person name="Jeffries C.D."/>
            <person name="Munk C."/>
            <person name="Kiss H."/>
            <person name="Chain P."/>
            <person name="Han C."/>
            <person name="Brettin T."/>
            <person name="Detter J.C."/>
            <person name="Schuler E."/>
            <person name="Goker M."/>
            <person name="Rohde M."/>
            <person name="Bristow J."/>
            <person name="Eisen J.A."/>
            <person name="Markowitz V."/>
            <person name="Hugenholtz P."/>
            <person name="Kyrpides N.C."/>
            <person name="Klenk H.P."/>
        </authorList>
    </citation>
    <scope>NUCLEOTIDE SEQUENCE [LARGE SCALE GENOMIC DNA]</scope>
    <source>
        <strain evidence="4">ATCC 49802 / DSM 20745 / S 6022</strain>
    </source>
</reference>
<dbReference type="KEGG" id="sti:Sthe_0682"/>
<dbReference type="STRING" id="479434.Sthe_0682"/>
<evidence type="ECO:0000259" key="2">
    <source>
        <dbReference type="Pfam" id="PF23477"/>
    </source>
</evidence>
<feature type="domain" description="CxxC-x17-CxxC" evidence="2">
    <location>
        <begin position="69"/>
        <end position="103"/>
    </location>
</feature>
<dbReference type="InterPro" id="IPR026363">
    <property type="entry name" value="CxxC-x17-CxxC_dom"/>
</dbReference>
<gene>
    <name evidence="3" type="ordered locus">Sthe_0682</name>
</gene>
<dbReference type="HOGENOM" id="CLU_115791_1_0_0"/>
<dbReference type="eggNOG" id="COG1278">
    <property type="taxonomic scope" value="Bacteria"/>
</dbReference>
<name>D1C1K2_SPHTD</name>
<feature type="domain" description="Probable zinc-binding" evidence="1">
    <location>
        <begin position="5"/>
        <end position="49"/>
    </location>
</feature>
<accession>D1C1K2</accession>
<reference evidence="4" key="1">
    <citation type="submission" date="2009-11" db="EMBL/GenBank/DDBJ databases">
        <title>The complete chromosome 1 of Sphaerobacter thermophilus DSM 20745.</title>
        <authorList>
            <person name="Lucas S."/>
            <person name="Copeland A."/>
            <person name="Lapidus A."/>
            <person name="Glavina del Rio T."/>
            <person name="Dalin E."/>
            <person name="Tice H."/>
            <person name="Bruce D."/>
            <person name="Goodwin L."/>
            <person name="Pitluck S."/>
            <person name="Kyrpides N."/>
            <person name="Mavromatis K."/>
            <person name="Ivanova N."/>
            <person name="Mikhailova N."/>
            <person name="LaButti K.M."/>
            <person name="Clum A."/>
            <person name="Sun H.I."/>
            <person name="Brettin T."/>
            <person name="Detter J.C."/>
            <person name="Han C."/>
            <person name="Larimer F."/>
            <person name="Land M."/>
            <person name="Hauser L."/>
            <person name="Markowitz V."/>
            <person name="Cheng J.F."/>
            <person name="Hugenholtz P."/>
            <person name="Woyke T."/>
            <person name="Wu D."/>
            <person name="Steenblock K."/>
            <person name="Schneider S."/>
            <person name="Pukall R."/>
            <person name="Goeker M."/>
            <person name="Klenk H.P."/>
            <person name="Eisen J.A."/>
        </authorList>
    </citation>
    <scope>NUCLEOTIDE SEQUENCE [LARGE SCALE GENOMIC DNA]</scope>
    <source>
        <strain evidence="4">ATCC 49802 / DSM 20745 / S 6022</strain>
    </source>
</reference>
<dbReference type="AlphaFoldDB" id="D1C1K2"/>
<dbReference type="Pfam" id="PF23477">
    <property type="entry name" value="zf_Tbcl_2"/>
    <property type="match status" value="1"/>
</dbReference>
<dbReference type="OrthoDB" id="5505402at2"/>
<proteinExistence type="predicted"/>
<dbReference type="RefSeq" id="WP_012871166.1">
    <property type="nucleotide sequence ID" value="NC_013523.1"/>
</dbReference>
<dbReference type="InterPro" id="IPR025306">
    <property type="entry name" value="Zn-bnd_dom_prob"/>
</dbReference>
<keyword evidence="4" id="KW-1185">Reference proteome</keyword>
<dbReference type="InParanoid" id="D1C1K2"/>
<dbReference type="Proteomes" id="UP000002027">
    <property type="component" value="Chromosome 1"/>
</dbReference>
<evidence type="ECO:0000313" key="4">
    <source>
        <dbReference type="Proteomes" id="UP000002027"/>
    </source>
</evidence>
<dbReference type="EMBL" id="CP001823">
    <property type="protein sequence ID" value="ACZ38119.1"/>
    <property type="molecule type" value="Genomic_DNA"/>
</dbReference>
<organism evidence="3 4">
    <name type="scientific">Sphaerobacter thermophilus (strain ATCC 49802 / DSM 20745 / KCCM 41009 / NCIMB 13125 / S 6022)</name>
    <dbReference type="NCBI Taxonomy" id="479434"/>
    <lineage>
        <taxon>Bacteria</taxon>
        <taxon>Pseudomonadati</taxon>
        <taxon>Thermomicrobiota</taxon>
        <taxon>Thermomicrobia</taxon>
        <taxon>Sphaerobacterales</taxon>
        <taxon>Sphaerobacterineae</taxon>
        <taxon>Sphaerobacteraceae</taxon>
        <taxon>Sphaerobacter</taxon>
    </lineage>
</organism>